<keyword evidence="1" id="KW-0732">Signal</keyword>
<evidence type="ECO:0008006" key="4">
    <source>
        <dbReference type="Google" id="ProtNLM"/>
    </source>
</evidence>
<dbReference type="Proteomes" id="UP000198657">
    <property type="component" value="Unassembled WGS sequence"/>
</dbReference>
<organism evidence="2 3">
    <name type="scientific">Flavobacterium sinopsychrotolerans</name>
    <dbReference type="NCBI Taxonomy" id="604089"/>
    <lineage>
        <taxon>Bacteria</taxon>
        <taxon>Pseudomonadati</taxon>
        <taxon>Bacteroidota</taxon>
        <taxon>Flavobacteriia</taxon>
        <taxon>Flavobacteriales</taxon>
        <taxon>Flavobacteriaceae</taxon>
        <taxon>Flavobacterium</taxon>
    </lineage>
</organism>
<evidence type="ECO:0000313" key="3">
    <source>
        <dbReference type="Proteomes" id="UP000198657"/>
    </source>
</evidence>
<dbReference type="RefSeq" id="WP_244273283.1">
    <property type="nucleotide sequence ID" value="NZ_CBCSFM010000010.1"/>
</dbReference>
<keyword evidence="3" id="KW-1185">Reference proteome</keyword>
<feature type="chain" id="PRO_5011628749" description="DUF4369 domain-containing protein" evidence="1">
    <location>
        <begin position="28"/>
        <end position="217"/>
    </location>
</feature>
<name>A0A1H8NWT4_9FLAO</name>
<evidence type="ECO:0000313" key="2">
    <source>
        <dbReference type="EMBL" id="SEO34041.1"/>
    </source>
</evidence>
<evidence type="ECO:0000256" key="1">
    <source>
        <dbReference type="SAM" id="SignalP"/>
    </source>
</evidence>
<dbReference type="EMBL" id="FODN01000005">
    <property type="protein sequence ID" value="SEO34041.1"/>
    <property type="molecule type" value="Genomic_DNA"/>
</dbReference>
<sequence length="217" mass="24892">MKNIKPIPMKKIMLTLILALTFTISKATEKEIIAEVVFENLTGEELRVGEFFITETNERIEINNTKSFQITLPSKGKYQFGFSTEDFTAYTYYPSRITNKKNTITIRLVKKKELTLNSGIFSLPMNLDTNLTDEQIEKRISTGNLNFISHGIDSSIPQEFSDFKEKYGIGLIKESCVIDPMSFKKATENNIMIADYLNKKYGEDWLKELPTKPFGIK</sequence>
<feature type="signal peptide" evidence="1">
    <location>
        <begin position="1"/>
        <end position="27"/>
    </location>
</feature>
<proteinExistence type="predicted"/>
<reference evidence="3" key="1">
    <citation type="submission" date="2016-10" db="EMBL/GenBank/DDBJ databases">
        <authorList>
            <person name="Varghese N."/>
            <person name="Submissions S."/>
        </authorList>
    </citation>
    <scope>NUCLEOTIDE SEQUENCE [LARGE SCALE GENOMIC DNA]</scope>
    <source>
        <strain evidence="3">CGMCC 1.8704</strain>
    </source>
</reference>
<protein>
    <recommendedName>
        <fullName evidence="4">DUF4369 domain-containing protein</fullName>
    </recommendedName>
</protein>
<dbReference type="AlphaFoldDB" id="A0A1H8NWT4"/>
<accession>A0A1H8NWT4</accession>
<gene>
    <name evidence="2" type="ORF">SAMN04487942_2496</name>
</gene>